<accession>A0A9W6U3P2</accession>
<organism evidence="1 2">
    <name type="scientific">Phytophthora lilii</name>
    <dbReference type="NCBI Taxonomy" id="2077276"/>
    <lineage>
        <taxon>Eukaryota</taxon>
        <taxon>Sar</taxon>
        <taxon>Stramenopiles</taxon>
        <taxon>Oomycota</taxon>
        <taxon>Peronosporomycetes</taxon>
        <taxon>Peronosporales</taxon>
        <taxon>Peronosporaceae</taxon>
        <taxon>Phytophthora</taxon>
    </lineage>
</organism>
<reference evidence="1" key="1">
    <citation type="submission" date="2023-04" db="EMBL/GenBank/DDBJ databases">
        <title>Phytophthora lilii NBRC 32176.</title>
        <authorList>
            <person name="Ichikawa N."/>
            <person name="Sato H."/>
            <person name="Tonouchi N."/>
        </authorList>
    </citation>
    <scope>NUCLEOTIDE SEQUENCE</scope>
    <source>
        <strain evidence="1">NBRC 32176</strain>
    </source>
</reference>
<evidence type="ECO:0000313" key="2">
    <source>
        <dbReference type="Proteomes" id="UP001165083"/>
    </source>
</evidence>
<protein>
    <submittedName>
        <fullName evidence="1">Unnamed protein product</fullName>
    </submittedName>
</protein>
<dbReference type="EMBL" id="BSXW01000521">
    <property type="protein sequence ID" value="GMF24531.1"/>
    <property type="molecule type" value="Genomic_DNA"/>
</dbReference>
<dbReference type="AlphaFoldDB" id="A0A9W6U3P2"/>
<comment type="caution">
    <text evidence="1">The sequence shown here is derived from an EMBL/GenBank/DDBJ whole genome shotgun (WGS) entry which is preliminary data.</text>
</comment>
<dbReference type="OrthoDB" id="118764at2759"/>
<gene>
    <name evidence="1" type="ORF">Plil01_001007500</name>
</gene>
<keyword evidence="2" id="KW-1185">Reference proteome</keyword>
<dbReference type="Proteomes" id="UP001165083">
    <property type="component" value="Unassembled WGS sequence"/>
</dbReference>
<name>A0A9W6U3P2_9STRA</name>
<evidence type="ECO:0000313" key="1">
    <source>
        <dbReference type="EMBL" id="GMF24531.1"/>
    </source>
</evidence>
<sequence>MVATGQYKQRAEEALARYIVMLNKALRGYFQASFVQQKQDLKELEEKQGEVKDLIRKHGSTRATRQICIENDIRDIEDGIEDLQRQRIRILWAQQKLWNAHNLEMLTATSKVLLEHCYKDILDMQVKNGDNDPEWDVIQKAWEEVLALSYSEPSSVVDMPHLWTGCVSEGERRHGRGADGLRQS</sequence>
<proteinExistence type="predicted"/>